<dbReference type="EMBL" id="MQTW01000043">
    <property type="protein sequence ID" value="RYC90064.1"/>
    <property type="molecule type" value="Genomic_DNA"/>
</dbReference>
<evidence type="ECO:0000313" key="4">
    <source>
        <dbReference type="Proteomes" id="UP000290540"/>
    </source>
</evidence>
<feature type="coiled-coil region" evidence="1">
    <location>
        <begin position="243"/>
        <end position="293"/>
    </location>
</feature>
<keyword evidence="1" id="KW-0175">Coiled coil</keyword>
<gene>
    <name evidence="3" type="ORF">BFJ63_vAg7005</name>
</gene>
<protein>
    <submittedName>
        <fullName evidence="3">Uncharacterized protein</fullName>
    </submittedName>
</protein>
<accession>A0A4Q2VTP7</accession>
<dbReference type="AlphaFoldDB" id="A0A4Q2VTP7"/>
<evidence type="ECO:0000313" key="3">
    <source>
        <dbReference type="EMBL" id="RYC90064.1"/>
    </source>
</evidence>
<feature type="compositionally biased region" description="Polar residues" evidence="2">
    <location>
        <begin position="95"/>
        <end position="104"/>
    </location>
</feature>
<proteinExistence type="predicted"/>
<reference evidence="3 4" key="1">
    <citation type="submission" date="2016-12" db="EMBL/GenBank/DDBJ databases">
        <title>Draft genome sequence of Fusarium oxysporum causing rot on Narcissus.</title>
        <authorList>
            <person name="Armitage A.D."/>
            <person name="Taylor A."/>
            <person name="Clarkson J.P."/>
            <person name="Harrison R.J."/>
            <person name="Jackson A.C."/>
        </authorList>
    </citation>
    <scope>NUCLEOTIDE SEQUENCE [LARGE SCALE GENOMIC DNA]</scope>
    <source>
        <strain evidence="3 4">N139</strain>
    </source>
</reference>
<feature type="compositionally biased region" description="Basic and acidic residues" evidence="2">
    <location>
        <begin position="409"/>
        <end position="419"/>
    </location>
</feature>
<feature type="compositionally biased region" description="Basic and acidic residues" evidence="2">
    <location>
        <begin position="56"/>
        <end position="81"/>
    </location>
</feature>
<feature type="region of interest" description="Disordered" evidence="2">
    <location>
        <begin position="56"/>
        <end position="129"/>
    </location>
</feature>
<evidence type="ECO:0000256" key="1">
    <source>
        <dbReference type="SAM" id="Coils"/>
    </source>
</evidence>
<evidence type="ECO:0000256" key="2">
    <source>
        <dbReference type="SAM" id="MobiDB-lite"/>
    </source>
</evidence>
<feature type="region of interest" description="Disordered" evidence="2">
    <location>
        <begin position="1"/>
        <end position="35"/>
    </location>
</feature>
<organism evidence="3 4">
    <name type="scientific">Fusarium oxysporum f. sp. narcissi</name>
    <dbReference type="NCBI Taxonomy" id="451672"/>
    <lineage>
        <taxon>Eukaryota</taxon>
        <taxon>Fungi</taxon>
        <taxon>Dikarya</taxon>
        <taxon>Ascomycota</taxon>
        <taxon>Pezizomycotina</taxon>
        <taxon>Sordariomycetes</taxon>
        <taxon>Hypocreomycetidae</taxon>
        <taxon>Hypocreales</taxon>
        <taxon>Nectriaceae</taxon>
        <taxon>Fusarium</taxon>
        <taxon>Fusarium oxysporum species complex</taxon>
    </lineage>
</organism>
<feature type="compositionally biased region" description="Basic residues" evidence="2">
    <location>
        <begin position="1"/>
        <end position="12"/>
    </location>
</feature>
<feature type="region of interest" description="Disordered" evidence="2">
    <location>
        <begin position="166"/>
        <end position="191"/>
    </location>
</feature>
<comment type="caution">
    <text evidence="3">The sequence shown here is derived from an EMBL/GenBank/DDBJ whole genome shotgun (WGS) entry which is preliminary data.</text>
</comment>
<feature type="compositionally biased region" description="Polar residues" evidence="2">
    <location>
        <begin position="117"/>
        <end position="129"/>
    </location>
</feature>
<feature type="region of interest" description="Disordered" evidence="2">
    <location>
        <begin position="374"/>
        <end position="455"/>
    </location>
</feature>
<dbReference type="Proteomes" id="UP000290540">
    <property type="component" value="Unassembled WGS sequence"/>
</dbReference>
<sequence>MLKQRRSTRQPRTHAGSGGDSEVDASPASRDTSPLYMRYHSELDIYNELAKKGLRVDLEERSRLRGEPRERINRTEKERRISPQGQSYHRVRRPQIQSGSSNQNGEDDYYEIDHSGRPSNRTFNPTRTPSPFRDYTYFFHEYPRAADIVEGLRALPIKKTDSDYDVDPRNLGPFNRTYKPSRTPSPSQGYTSYSRSYGDLIEATPSTNRPHIYKQNSYPESMVANSLQSPGLRESILKIQAAQKATDETIQKEEEERKRVEELALGRFEKALQEEAEAKAAAANKGQEEAERLWRAEYPECPRGRLRAMRSFSKLYNKDTISRDSTTGSEARMDDLLACMGKKMMRTPFLKEPRGESSNYGEELGGHTMEYKNQLPRAKPPADRSKPSLYSKLGEGSQRNSLLLIPTHNTEKVYLDSDPYHQSSPSGEFGVRSSKTSMRTTHQLRRPVQPGPARG</sequence>
<feature type="compositionally biased region" description="Polar residues" evidence="2">
    <location>
        <begin position="178"/>
        <end position="191"/>
    </location>
</feature>
<name>A0A4Q2VTP7_FUSOX</name>